<dbReference type="PROSITE" id="PS50042">
    <property type="entry name" value="CNMP_BINDING_3"/>
    <property type="match status" value="2"/>
</dbReference>
<evidence type="ECO:0000313" key="3">
    <source>
        <dbReference type="Proteomes" id="UP000006048"/>
    </source>
</evidence>
<sequence>MPEIKIKDYKAGNTVIIQNAPNPGIFYLVRKGVLAIDTEHRLNDKVLSRFEAGDSFGLVSALTGHRFLVTIYATTDAQVAEIPVSMIGAYLKSQSDLAVKMLRLYSRELRTIQLHLSKLDAPEDRNITPDILYNLAGKYIEWDKPHYAARALKAYIDWAEQNEGVYLDLARTRFEEVKDHYKEIDFTGKTTAVEQDTMLFSEGEMGKEIFVVLSGSVKLMRIVRGEEFIIDVLGPGELFGEMAFIEDAPRMGTAVTTQDSQLIRISPQQLVSSVAEGVLQKIFENMARRIWFSHQRLIIFKIGDPLVRMYAYLYNLVRNQNLRTRDNSAQDKSYKFAITLNELKTLCGIMRLKDTTEASFRANDNLIVEEDGITIKSRKRLADQIQYYRAKSGQIIAETK</sequence>
<protein>
    <submittedName>
        <fullName evidence="2">Transcriptional regulator, Crp/Fnr family</fullName>
    </submittedName>
</protein>
<organism evidence="2 3">
    <name type="scientific">Turneriella parva (strain ATCC BAA-1111 / DSM 21527 / NCTC 11395 / H)</name>
    <name type="common">Leptospira parva</name>
    <dbReference type="NCBI Taxonomy" id="869212"/>
    <lineage>
        <taxon>Bacteria</taxon>
        <taxon>Pseudomonadati</taxon>
        <taxon>Spirochaetota</taxon>
        <taxon>Spirochaetia</taxon>
        <taxon>Leptospirales</taxon>
        <taxon>Leptospiraceae</taxon>
        <taxon>Turneriella</taxon>
    </lineage>
</organism>
<dbReference type="InterPro" id="IPR050397">
    <property type="entry name" value="Env_Response_Regulators"/>
</dbReference>
<gene>
    <name evidence="2" type="ordered locus">Turpa_1560</name>
</gene>
<dbReference type="STRING" id="869212.Turpa_1560"/>
<dbReference type="Proteomes" id="UP000006048">
    <property type="component" value="Chromosome"/>
</dbReference>
<reference evidence="2 3" key="1">
    <citation type="submission" date="2012-06" db="EMBL/GenBank/DDBJ databases">
        <title>The complete chromosome of genome of Turneriella parva DSM 21527.</title>
        <authorList>
            <consortium name="US DOE Joint Genome Institute (JGI-PGF)"/>
            <person name="Lucas S."/>
            <person name="Han J."/>
            <person name="Lapidus A."/>
            <person name="Bruce D."/>
            <person name="Goodwin L."/>
            <person name="Pitluck S."/>
            <person name="Peters L."/>
            <person name="Kyrpides N."/>
            <person name="Mavromatis K."/>
            <person name="Ivanova N."/>
            <person name="Mikhailova N."/>
            <person name="Chertkov O."/>
            <person name="Detter J.C."/>
            <person name="Tapia R."/>
            <person name="Han C."/>
            <person name="Land M."/>
            <person name="Hauser L."/>
            <person name="Markowitz V."/>
            <person name="Cheng J.-F."/>
            <person name="Hugenholtz P."/>
            <person name="Woyke T."/>
            <person name="Wu D."/>
            <person name="Gronow S."/>
            <person name="Wellnitz S."/>
            <person name="Brambilla E."/>
            <person name="Klenk H.-P."/>
            <person name="Eisen J.A."/>
        </authorList>
    </citation>
    <scope>NUCLEOTIDE SEQUENCE [LARGE SCALE GENOMIC DNA]</scope>
    <source>
        <strain evidence="3">ATCC BAA-1111 / DSM 21527 / NCTC 11395 / H</strain>
    </source>
</reference>
<dbReference type="HOGENOM" id="CLU_694328_0_0_12"/>
<dbReference type="AlphaFoldDB" id="I4B4K1"/>
<evidence type="ECO:0000259" key="1">
    <source>
        <dbReference type="PROSITE" id="PS50042"/>
    </source>
</evidence>
<dbReference type="GO" id="GO:0003700">
    <property type="term" value="F:DNA-binding transcription factor activity"/>
    <property type="evidence" value="ECO:0007669"/>
    <property type="project" value="TreeGrafter"/>
</dbReference>
<dbReference type="InterPro" id="IPR014710">
    <property type="entry name" value="RmlC-like_jellyroll"/>
</dbReference>
<dbReference type="KEGG" id="tpx:Turpa_1560"/>
<feature type="domain" description="Cyclic nucleotide-binding" evidence="1">
    <location>
        <begin position="165"/>
        <end position="266"/>
    </location>
</feature>
<feature type="domain" description="Cyclic nucleotide-binding" evidence="1">
    <location>
        <begin position="1"/>
        <end position="108"/>
    </location>
</feature>
<dbReference type="PANTHER" id="PTHR24567">
    <property type="entry name" value="CRP FAMILY TRANSCRIPTIONAL REGULATORY PROTEIN"/>
    <property type="match status" value="1"/>
</dbReference>
<dbReference type="RefSeq" id="WP_014802719.1">
    <property type="nucleotide sequence ID" value="NC_018020.1"/>
</dbReference>
<dbReference type="GO" id="GO:0005829">
    <property type="term" value="C:cytosol"/>
    <property type="evidence" value="ECO:0007669"/>
    <property type="project" value="TreeGrafter"/>
</dbReference>
<accession>I4B4K1</accession>
<dbReference type="PANTHER" id="PTHR24567:SF74">
    <property type="entry name" value="HTH-TYPE TRANSCRIPTIONAL REGULATOR ARCR"/>
    <property type="match status" value="1"/>
</dbReference>
<dbReference type="Pfam" id="PF00027">
    <property type="entry name" value="cNMP_binding"/>
    <property type="match status" value="2"/>
</dbReference>
<dbReference type="EMBL" id="CP002959">
    <property type="protein sequence ID" value="AFM12208.1"/>
    <property type="molecule type" value="Genomic_DNA"/>
</dbReference>
<keyword evidence="3" id="KW-1185">Reference proteome</keyword>
<dbReference type="CDD" id="cd00038">
    <property type="entry name" value="CAP_ED"/>
    <property type="match status" value="2"/>
</dbReference>
<dbReference type="InterPro" id="IPR018490">
    <property type="entry name" value="cNMP-bd_dom_sf"/>
</dbReference>
<dbReference type="SMART" id="SM00100">
    <property type="entry name" value="cNMP"/>
    <property type="match status" value="1"/>
</dbReference>
<dbReference type="InterPro" id="IPR000595">
    <property type="entry name" value="cNMP-bd_dom"/>
</dbReference>
<name>I4B4K1_TURPD</name>
<dbReference type="OrthoDB" id="9810708at2"/>
<proteinExistence type="predicted"/>
<evidence type="ECO:0000313" key="2">
    <source>
        <dbReference type="EMBL" id="AFM12208.1"/>
    </source>
</evidence>
<dbReference type="SUPFAM" id="SSF51206">
    <property type="entry name" value="cAMP-binding domain-like"/>
    <property type="match status" value="2"/>
</dbReference>
<dbReference type="Gene3D" id="2.60.120.10">
    <property type="entry name" value="Jelly Rolls"/>
    <property type="match status" value="2"/>
</dbReference>